<evidence type="ECO:0000313" key="1">
    <source>
        <dbReference type="EMBL" id="EEY35792.1"/>
    </source>
</evidence>
<proteinExistence type="predicted"/>
<organism evidence="1 2">
    <name type="scientific">Pseudoleptotrichia goodfellowii F0264</name>
    <dbReference type="NCBI Taxonomy" id="596323"/>
    <lineage>
        <taxon>Bacteria</taxon>
        <taxon>Fusobacteriati</taxon>
        <taxon>Fusobacteriota</taxon>
        <taxon>Fusobacteriia</taxon>
        <taxon>Fusobacteriales</taxon>
        <taxon>Leptotrichiaceae</taxon>
        <taxon>Pseudoleptotrichia</taxon>
    </lineage>
</organism>
<feature type="non-terminal residue" evidence="1">
    <location>
        <position position="38"/>
    </location>
</feature>
<gene>
    <name evidence="1" type="ORF">HMPREF0554_2396</name>
</gene>
<keyword evidence="2" id="KW-1185">Reference proteome</keyword>
<dbReference type="EMBL" id="ADAD01000036">
    <property type="protein sequence ID" value="EEY35792.1"/>
    <property type="molecule type" value="Genomic_DNA"/>
</dbReference>
<reference evidence="1 2" key="1">
    <citation type="submission" date="2009-10" db="EMBL/GenBank/DDBJ databases">
        <authorList>
            <person name="Harkins D.M."/>
            <person name="Madupu R."/>
            <person name="Durkin A.S."/>
            <person name="Torralba M."/>
            <person name="Methe B."/>
            <person name="Sutton G.G."/>
            <person name="Strausberg R.L."/>
            <person name="Nelson K.E."/>
        </authorList>
    </citation>
    <scope>NUCLEOTIDE SEQUENCE [LARGE SCALE GENOMIC DNA]</scope>
    <source>
        <strain evidence="1 2">F0264</strain>
    </source>
</reference>
<protein>
    <submittedName>
        <fullName evidence="1">Uncharacterized protein</fullName>
    </submittedName>
</protein>
<sequence>MSEIVKAVLENEGKDIGLYYRDRLDFEAERDRKERSGE</sequence>
<comment type="caution">
    <text evidence="1">The sequence shown here is derived from an EMBL/GenBank/DDBJ whole genome shotgun (WGS) entry which is preliminary data.</text>
</comment>
<dbReference type="AlphaFoldDB" id="D0GJD9"/>
<accession>D0GJD9</accession>
<dbReference type="Proteomes" id="UP000004226">
    <property type="component" value="Unassembled WGS sequence"/>
</dbReference>
<evidence type="ECO:0000313" key="2">
    <source>
        <dbReference type="Proteomes" id="UP000004226"/>
    </source>
</evidence>
<name>D0GJD9_9FUSO</name>